<accession>A0A2T2P8F6</accession>
<evidence type="ECO:0000313" key="2">
    <source>
        <dbReference type="EMBL" id="PSN73933.1"/>
    </source>
</evidence>
<dbReference type="OrthoDB" id="3784117at2759"/>
<feature type="region of interest" description="Disordered" evidence="1">
    <location>
        <begin position="121"/>
        <end position="146"/>
    </location>
</feature>
<feature type="region of interest" description="Disordered" evidence="1">
    <location>
        <begin position="20"/>
        <end position="71"/>
    </location>
</feature>
<reference evidence="2 3" key="1">
    <citation type="journal article" date="2018" name="Front. Microbiol.">
        <title>Genome-Wide Analysis of Corynespora cassiicola Leaf Fall Disease Putative Effectors.</title>
        <authorList>
            <person name="Lopez D."/>
            <person name="Ribeiro S."/>
            <person name="Label P."/>
            <person name="Fumanal B."/>
            <person name="Venisse J.S."/>
            <person name="Kohler A."/>
            <person name="de Oliveira R.R."/>
            <person name="Labutti K."/>
            <person name="Lipzen A."/>
            <person name="Lail K."/>
            <person name="Bauer D."/>
            <person name="Ohm R.A."/>
            <person name="Barry K.W."/>
            <person name="Spatafora J."/>
            <person name="Grigoriev I.V."/>
            <person name="Martin F.M."/>
            <person name="Pujade-Renaud V."/>
        </authorList>
    </citation>
    <scope>NUCLEOTIDE SEQUENCE [LARGE SCALE GENOMIC DNA]</scope>
    <source>
        <strain evidence="2 3">Philippines</strain>
    </source>
</reference>
<dbReference type="AlphaFoldDB" id="A0A2T2P8F6"/>
<organism evidence="2 3">
    <name type="scientific">Corynespora cassiicola Philippines</name>
    <dbReference type="NCBI Taxonomy" id="1448308"/>
    <lineage>
        <taxon>Eukaryota</taxon>
        <taxon>Fungi</taxon>
        <taxon>Dikarya</taxon>
        <taxon>Ascomycota</taxon>
        <taxon>Pezizomycotina</taxon>
        <taxon>Dothideomycetes</taxon>
        <taxon>Pleosporomycetidae</taxon>
        <taxon>Pleosporales</taxon>
        <taxon>Corynesporascaceae</taxon>
        <taxon>Corynespora</taxon>
    </lineage>
</organism>
<name>A0A2T2P8F6_CORCC</name>
<proteinExistence type="predicted"/>
<evidence type="ECO:0000256" key="1">
    <source>
        <dbReference type="SAM" id="MobiDB-lite"/>
    </source>
</evidence>
<keyword evidence="3" id="KW-1185">Reference proteome</keyword>
<dbReference type="EMBL" id="KZ678128">
    <property type="protein sequence ID" value="PSN73933.1"/>
    <property type="molecule type" value="Genomic_DNA"/>
</dbReference>
<dbReference type="Proteomes" id="UP000240883">
    <property type="component" value="Unassembled WGS sequence"/>
</dbReference>
<sequence length="263" mass="28022">MALSNYVDASVQTDIAGLAKHPSLRPAPLSLSPRRDATTPPDDMLAEKIRLPPQSMPNMAPSHTSPTLLLRRKNRPAMVARISLPPIHYDDDAPNSPPPTETVMSPLPAANKLHAGHTPIIPQALSPLPLPGDKSTGPSTPEPLDELDEALTGPLTLPAQPTDGAADRIELKALDAELEKIAKSQKLADPDDSEDILARKAAENAGQPDPEKTVPEMAIPERVVSEKSATVPRRRSSTEDVEVVDGVILKKPKMNMGAPLGQA</sequence>
<evidence type="ECO:0000313" key="3">
    <source>
        <dbReference type="Proteomes" id="UP000240883"/>
    </source>
</evidence>
<feature type="region of interest" description="Disordered" evidence="1">
    <location>
        <begin position="183"/>
        <end position="240"/>
    </location>
</feature>
<gene>
    <name evidence="2" type="ORF">BS50DRAFT_4068</name>
</gene>
<protein>
    <submittedName>
        <fullName evidence="2">Uncharacterized protein</fullName>
    </submittedName>
</protein>